<comment type="caution">
    <text evidence="2">The sequence shown here is derived from an EMBL/GenBank/DDBJ whole genome shotgun (WGS) entry which is preliminary data.</text>
</comment>
<evidence type="ECO:0000313" key="2">
    <source>
        <dbReference type="EMBL" id="KAF4346948.1"/>
    </source>
</evidence>
<feature type="transmembrane region" description="Helical" evidence="1">
    <location>
        <begin position="16"/>
        <end position="33"/>
    </location>
</feature>
<name>A0A7J6DLG3_CANSA</name>
<dbReference type="EMBL" id="JAATIQ010000886">
    <property type="protein sequence ID" value="KAF4346948.1"/>
    <property type="molecule type" value="Genomic_DNA"/>
</dbReference>
<keyword evidence="1" id="KW-1133">Transmembrane helix</keyword>
<proteinExistence type="predicted"/>
<keyword evidence="1" id="KW-0812">Transmembrane</keyword>
<keyword evidence="3" id="KW-1185">Reference proteome</keyword>
<sequence>MVEKPRSRGRRRRTSMVIYWMSISLLFPVYHGVSSFELVAPMSVNENSISKFVAKACKFSVSVVALTEGTECSNYFELGFSREEDRSWARNHGPWCIRGYTYLLEAWSPTNAILVLLDTMWLWVQVHNIPHEYFSKDNGSLFGGKAGWNQESRDGSSSNMNKLAFFVTIVEAWDIKEEVAIYLLRSRWPVTMEFRFHCSGSGYLCHQLIVMCSQVPTPSCAVENTLDLLCMPPTIFLSGRWLKGTGIVGSLDLRQSSMATRRGALTWGRAQQAMWISKLKPEREVPQAAISGIKVDVGVDGMRKVPNTLPGLKSSNLEPIEYRSLENVSNLNKANVEDLNVQLVGRPTT</sequence>
<dbReference type="PANTHER" id="PTHR31286">
    <property type="entry name" value="GLYCINE-RICH CELL WALL STRUCTURAL PROTEIN 1.8-LIKE"/>
    <property type="match status" value="1"/>
</dbReference>
<dbReference type="InterPro" id="IPR040256">
    <property type="entry name" value="At4g02000-like"/>
</dbReference>
<gene>
    <name evidence="2" type="ORF">G4B88_031587</name>
</gene>
<dbReference type="AlphaFoldDB" id="A0A7J6DLG3"/>
<dbReference type="Proteomes" id="UP000583929">
    <property type="component" value="Unassembled WGS sequence"/>
</dbReference>
<keyword evidence="1" id="KW-0472">Membrane</keyword>
<reference evidence="2 3" key="1">
    <citation type="journal article" date="2020" name="bioRxiv">
        <title>Sequence and annotation of 42 cannabis genomes reveals extensive copy number variation in cannabinoid synthesis and pathogen resistance genes.</title>
        <authorList>
            <person name="Mckernan K.J."/>
            <person name="Helbert Y."/>
            <person name="Kane L.T."/>
            <person name="Ebling H."/>
            <person name="Zhang L."/>
            <person name="Liu B."/>
            <person name="Eaton Z."/>
            <person name="Mclaughlin S."/>
            <person name="Kingan S."/>
            <person name="Baybayan P."/>
            <person name="Concepcion G."/>
            <person name="Jordan M."/>
            <person name="Riva A."/>
            <person name="Barbazuk W."/>
            <person name="Harkins T."/>
        </authorList>
    </citation>
    <scope>NUCLEOTIDE SEQUENCE [LARGE SCALE GENOMIC DNA]</scope>
    <source>
        <strain evidence="3">cv. Jamaican Lion 4</strain>
        <tissue evidence="2">Leaf</tissue>
    </source>
</reference>
<accession>A0A7J6DLG3</accession>
<protein>
    <submittedName>
        <fullName evidence="2">Uncharacterized protein</fullName>
    </submittedName>
</protein>
<dbReference type="PANTHER" id="PTHR31286:SF180">
    <property type="entry name" value="OS10G0362600 PROTEIN"/>
    <property type="match status" value="1"/>
</dbReference>
<organism evidence="2 3">
    <name type="scientific">Cannabis sativa</name>
    <name type="common">Hemp</name>
    <name type="synonym">Marijuana</name>
    <dbReference type="NCBI Taxonomy" id="3483"/>
    <lineage>
        <taxon>Eukaryota</taxon>
        <taxon>Viridiplantae</taxon>
        <taxon>Streptophyta</taxon>
        <taxon>Embryophyta</taxon>
        <taxon>Tracheophyta</taxon>
        <taxon>Spermatophyta</taxon>
        <taxon>Magnoliopsida</taxon>
        <taxon>eudicotyledons</taxon>
        <taxon>Gunneridae</taxon>
        <taxon>Pentapetalae</taxon>
        <taxon>rosids</taxon>
        <taxon>fabids</taxon>
        <taxon>Rosales</taxon>
        <taxon>Cannabaceae</taxon>
        <taxon>Cannabis</taxon>
    </lineage>
</organism>
<evidence type="ECO:0000256" key="1">
    <source>
        <dbReference type="SAM" id="Phobius"/>
    </source>
</evidence>
<evidence type="ECO:0000313" key="3">
    <source>
        <dbReference type="Proteomes" id="UP000583929"/>
    </source>
</evidence>